<accession>A0A9P5VP52</accession>
<sequence>MPPIQVSPPLFPGFIEVDDYEQPQVYDMTPKIQKDCVETGWVLTQHFWNLICSSLSLRRLVLKNLVEHPWSAKPGRGPLNSPIQLMHLREVQGWGFHDMTGIWRLLRAAPNLEILAVDCYKYKIPNPLPEANMTLRTLRLDIALSVQSFLTVLSFFPNLSSMTLPIIQHQPLGLVGQQQLPEEFELSPRSLVASTAPLQLDVKYVSDWDTLLQHLPHLTELTYDRPLSEALVRALTTKCPRLQAFRTKRLPRFLDNHTDYDPMNELLVSNADLHVLDSIENFIHADEILRQQQPWACLGLEQLCCRIVGVERLIRVEQMIVDRVLAPGYSTELTAAEILIVEKFKRSRDQQHGVYDRLASLMKLRHLYLGIENRNSATYEDGRGYNVDSMEFVAYNGPVFDTLELSLASGLDRLGALKDLEVIGLECINHQIGRAELEWMAKAWPKLKLMHGLDKEWLHGVEHDQERVALREYFQVLRPDTT</sequence>
<organism evidence="1 2">
    <name type="scientific">Podila minutissima</name>
    <dbReference type="NCBI Taxonomy" id="64525"/>
    <lineage>
        <taxon>Eukaryota</taxon>
        <taxon>Fungi</taxon>
        <taxon>Fungi incertae sedis</taxon>
        <taxon>Mucoromycota</taxon>
        <taxon>Mortierellomycotina</taxon>
        <taxon>Mortierellomycetes</taxon>
        <taxon>Mortierellales</taxon>
        <taxon>Mortierellaceae</taxon>
        <taxon>Podila</taxon>
    </lineage>
</organism>
<dbReference type="AlphaFoldDB" id="A0A9P5VP52"/>
<comment type="caution">
    <text evidence="1">The sequence shown here is derived from an EMBL/GenBank/DDBJ whole genome shotgun (WGS) entry which is preliminary data.</text>
</comment>
<proteinExistence type="predicted"/>
<evidence type="ECO:0000313" key="1">
    <source>
        <dbReference type="EMBL" id="KAF9334477.1"/>
    </source>
</evidence>
<gene>
    <name evidence="1" type="ORF">BG006_002082</name>
</gene>
<dbReference type="InterPro" id="IPR032675">
    <property type="entry name" value="LRR_dom_sf"/>
</dbReference>
<protein>
    <submittedName>
        <fullName evidence="1">Uncharacterized protein</fullName>
    </submittedName>
</protein>
<evidence type="ECO:0000313" key="2">
    <source>
        <dbReference type="Proteomes" id="UP000696485"/>
    </source>
</evidence>
<dbReference type="Proteomes" id="UP000696485">
    <property type="component" value="Unassembled WGS sequence"/>
</dbReference>
<dbReference type="EMBL" id="JAAAUY010000146">
    <property type="protein sequence ID" value="KAF9334477.1"/>
    <property type="molecule type" value="Genomic_DNA"/>
</dbReference>
<reference evidence="1" key="1">
    <citation type="journal article" date="2020" name="Fungal Divers.">
        <title>Resolving the Mortierellaceae phylogeny through synthesis of multi-gene phylogenetics and phylogenomics.</title>
        <authorList>
            <person name="Vandepol N."/>
            <person name="Liber J."/>
            <person name="Desiro A."/>
            <person name="Na H."/>
            <person name="Kennedy M."/>
            <person name="Barry K."/>
            <person name="Grigoriev I.V."/>
            <person name="Miller A.N."/>
            <person name="O'Donnell K."/>
            <person name="Stajich J.E."/>
            <person name="Bonito G."/>
        </authorList>
    </citation>
    <scope>NUCLEOTIDE SEQUENCE</scope>
    <source>
        <strain evidence="1">NVP1</strain>
    </source>
</reference>
<name>A0A9P5VP52_9FUNG</name>
<keyword evidence="2" id="KW-1185">Reference proteome</keyword>
<dbReference type="Gene3D" id="3.80.10.10">
    <property type="entry name" value="Ribonuclease Inhibitor"/>
    <property type="match status" value="1"/>
</dbReference>